<evidence type="ECO:0000313" key="1">
    <source>
        <dbReference type="EMBL" id="TGJ64549.1"/>
    </source>
</evidence>
<sequence>MEITAAAATIAEFVFDQLELIPRGQFQFHEPGPTNLGETCILIIKGRRFTDCRTKKVDLPWAWAMALPQGPALTNPSNITNWMKTNIPGLTGPSIIMSLGNINIIIMIFLCDRRGFPRWVFFSKCFAFPTYYGCIPAIMNCARLSSMRIGSKPKGPMKFPDCAVTPRAVKN</sequence>
<organism evidence="1 2">
    <name type="scientific">Orbilia oligospora</name>
    <name type="common">Nematode-trapping fungus</name>
    <name type="synonym">Arthrobotrys oligospora</name>
    <dbReference type="NCBI Taxonomy" id="2813651"/>
    <lineage>
        <taxon>Eukaryota</taxon>
        <taxon>Fungi</taxon>
        <taxon>Dikarya</taxon>
        <taxon>Ascomycota</taxon>
        <taxon>Pezizomycotina</taxon>
        <taxon>Orbiliomycetes</taxon>
        <taxon>Orbiliales</taxon>
        <taxon>Orbiliaceae</taxon>
        <taxon>Orbilia</taxon>
    </lineage>
</organism>
<evidence type="ECO:0000313" key="2">
    <source>
        <dbReference type="Proteomes" id="UP000297595"/>
    </source>
</evidence>
<dbReference type="EMBL" id="SOZJ01000007">
    <property type="protein sequence ID" value="TGJ64549.1"/>
    <property type="molecule type" value="Genomic_DNA"/>
</dbReference>
<protein>
    <submittedName>
        <fullName evidence="1">Uncharacterized protein</fullName>
    </submittedName>
</protein>
<dbReference type="AlphaFoldDB" id="A0A7C8NZ98"/>
<name>A0A7C8NZ98_ORBOL</name>
<gene>
    <name evidence="1" type="ORF">EYR41_010596</name>
</gene>
<accession>A0A7C8NZ98</accession>
<proteinExistence type="predicted"/>
<dbReference type="Proteomes" id="UP000297595">
    <property type="component" value="Unassembled WGS sequence"/>
</dbReference>
<reference evidence="1 2" key="1">
    <citation type="submission" date="2019-03" db="EMBL/GenBank/DDBJ databases">
        <title>Nematode-trapping fungi genome.</title>
        <authorList>
            <person name="Vidal-Diez De Ulzurrun G."/>
        </authorList>
    </citation>
    <scope>NUCLEOTIDE SEQUENCE [LARGE SCALE GENOMIC DNA]</scope>
    <source>
        <strain evidence="1 2">TWF154</strain>
    </source>
</reference>
<comment type="caution">
    <text evidence="1">The sequence shown here is derived from an EMBL/GenBank/DDBJ whole genome shotgun (WGS) entry which is preliminary data.</text>
</comment>